<dbReference type="InterPro" id="IPR000086">
    <property type="entry name" value="NUDIX_hydrolase_dom"/>
</dbReference>
<evidence type="ECO:0000256" key="1">
    <source>
        <dbReference type="ARBA" id="ARBA00022801"/>
    </source>
</evidence>
<dbReference type="Pfam" id="PF00293">
    <property type="entry name" value="NUDIX"/>
    <property type="match status" value="1"/>
</dbReference>
<dbReference type="InterPro" id="IPR015797">
    <property type="entry name" value="NUDIX_hydrolase-like_dom_sf"/>
</dbReference>
<evidence type="ECO:0000259" key="2">
    <source>
        <dbReference type="PROSITE" id="PS51462"/>
    </source>
</evidence>
<evidence type="ECO:0000313" key="3">
    <source>
        <dbReference type="EMBL" id="GAH11609.1"/>
    </source>
</evidence>
<comment type="caution">
    <text evidence="3">The sequence shown here is derived from an EMBL/GenBank/DDBJ whole genome shotgun (WGS) entry which is preliminary data.</text>
</comment>
<protein>
    <recommendedName>
        <fullName evidence="2">Nudix hydrolase domain-containing protein</fullName>
    </recommendedName>
</protein>
<feature type="domain" description="Nudix hydrolase" evidence="2">
    <location>
        <begin position="1"/>
        <end position="53"/>
    </location>
</feature>
<dbReference type="InterPro" id="IPR020476">
    <property type="entry name" value="Nudix_hydrolase"/>
</dbReference>
<feature type="non-terminal residue" evidence="3">
    <location>
        <position position="53"/>
    </location>
</feature>
<organism evidence="3">
    <name type="scientific">marine sediment metagenome</name>
    <dbReference type="NCBI Taxonomy" id="412755"/>
    <lineage>
        <taxon>unclassified sequences</taxon>
        <taxon>metagenomes</taxon>
        <taxon>ecological metagenomes</taxon>
    </lineage>
</organism>
<gene>
    <name evidence="3" type="ORF">S01H4_59838</name>
</gene>
<dbReference type="AlphaFoldDB" id="X1E356"/>
<dbReference type="PANTHER" id="PTHR43736">
    <property type="entry name" value="ADP-RIBOSE PYROPHOSPHATASE"/>
    <property type="match status" value="1"/>
</dbReference>
<keyword evidence="1" id="KW-0378">Hydrolase</keyword>
<dbReference type="GO" id="GO:0016787">
    <property type="term" value="F:hydrolase activity"/>
    <property type="evidence" value="ECO:0007669"/>
    <property type="project" value="UniProtKB-KW"/>
</dbReference>
<sequence>MIRLTVDCIIRIDNKVVLIKRENPPFGWAIPGGFVDECETVEDAVRREMKEET</sequence>
<dbReference type="PROSITE" id="PS51462">
    <property type="entry name" value="NUDIX"/>
    <property type="match status" value="1"/>
</dbReference>
<name>X1E356_9ZZZZ</name>
<dbReference type="SUPFAM" id="SSF55811">
    <property type="entry name" value="Nudix"/>
    <property type="match status" value="1"/>
</dbReference>
<dbReference type="PRINTS" id="PR00502">
    <property type="entry name" value="NUDIXFAMILY"/>
</dbReference>
<dbReference type="Gene3D" id="3.90.79.10">
    <property type="entry name" value="Nucleoside Triphosphate Pyrophosphohydrolase"/>
    <property type="match status" value="1"/>
</dbReference>
<accession>X1E356</accession>
<proteinExistence type="predicted"/>
<dbReference type="EMBL" id="BART01035160">
    <property type="protein sequence ID" value="GAH11609.1"/>
    <property type="molecule type" value="Genomic_DNA"/>
</dbReference>
<reference evidence="3" key="1">
    <citation type="journal article" date="2014" name="Front. Microbiol.">
        <title>High frequency of phylogenetically diverse reductive dehalogenase-homologous genes in deep subseafloor sedimentary metagenomes.</title>
        <authorList>
            <person name="Kawai M."/>
            <person name="Futagami T."/>
            <person name="Toyoda A."/>
            <person name="Takaki Y."/>
            <person name="Nishi S."/>
            <person name="Hori S."/>
            <person name="Arai W."/>
            <person name="Tsubouchi T."/>
            <person name="Morono Y."/>
            <person name="Uchiyama I."/>
            <person name="Ito T."/>
            <person name="Fujiyama A."/>
            <person name="Inagaki F."/>
            <person name="Takami H."/>
        </authorList>
    </citation>
    <scope>NUCLEOTIDE SEQUENCE</scope>
    <source>
        <strain evidence="3">Expedition CK06-06</strain>
    </source>
</reference>
<dbReference type="PANTHER" id="PTHR43736:SF1">
    <property type="entry name" value="DIHYDRONEOPTERIN TRIPHOSPHATE DIPHOSPHATASE"/>
    <property type="match status" value="1"/>
</dbReference>